<organism evidence="1 2">
    <name type="scientific">Kingella oralis ATCC 51147</name>
    <dbReference type="NCBI Taxonomy" id="629741"/>
    <lineage>
        <taxon>Bacteria</taxon>
        <taxon>Pseudomonadati</taxon>
        <taxon>Pseudomonadota</taxon>
        <taxon>Betaproteobacteria</taxon>
        <taxon>Neisseriales</taxon>
        <taxon>Neisseriaceae</taxon>
        <taxon>Kingella</taxon>
    </lineage>
</organism>
<dbReference type="EMBL" id="ACJW02000007">
    <property type="protein sequence ID" value="EEP66871.1"/>
    <property type="molecule type" value="Genomic_DNA"/>
</dbReference>
<sequence>MGDDVEPLLVFKTGKYGGFADLVKDDGGKGNQPIGKVFHWFVLGKIKRGIVLDFQAALNAQKHRLLAKQMKNQDNARLRSMRRRQNPYARFFKEKT</sequence>
<protein>
    <submittedName>
        <fullName evidence="1">Uncharacterized protein</fullName>
    </submittedName>
</protein>
<reference evidence="1" key="1">
    <citation type="submission" date="2009-04" db="EMBL/GenBank/DDBJ databases">
        <authorList>
            <person name="Weinstock G."/>
            <person name="Sodergren E."/>
            <person name="Clifton S."/>
            <person name="Fulton L."/>
            <person name="Fulton B."/>
            <person name="Courtney L."/>
            <person name="Fronick C."/>
            <person name="Harrison M."/>
            <person name="Strong C."/>
            <person name="Farmer C."/>
            <person name="Delahaunty K."/>
            <person name="Markovic C."/>
            <person name="Hall O."/>
            <person name="Minx P."/>
            <person name="Tomlinson C."/>
            <person name="Mitreva M."/>
            <person name="Nelson J."/>
            <person name="Hou S."/>
            <person name="Wollam A."/>
            <person name="Pepin K.H."/>
            <person name="Johnson M."/>
            <person name="Bhonagiri V."/>
            <person name="Nash W.E."/>
            <person name="Warren W."/>
            <person name="Chinwalla A."/>
            <person name="Mardis E.R."/>
            <person name="Wilson R.K."/>
        </authorList>
    </citation>
    <scope>NUCLEOTIDE SEQUENCE [LARGE SCALE GENOMIC DNA]</scope>
    <source>
        <strain evidence="1">ATCC 51147</strain>
    </source>
</reference>
<comment type="caution">
    <text evidence="1">The sequence shown here is derived from an EMBL/GenBank/DDBJ whole genome shotgun (WGS) entry which is preliminary data.</text>
</comment>
<proteinExistence type="predicted"/>
<keyword evidence="2" id="KW-1185">Reference proteome</keyword>
<name>C4GMB3_9NEIS</name>
<gene>
    <name evidence="1" type="ORF">GCWU000324_02846</name>
</gene>
<evidence type="ECO:0000313" key="1">
    <source>
        <dbReference type="EMBL" id="EEP66871.1"/>
    </source>
</evidence>
<dbReference type="Proteomes" id="UP000003009">
    <property type="component" value="Unassembled WGS sequence"/>
</dbReference>
<accession>C4GMB3</accession>
<dbReference type="STRING" id="629741.GCWU000324_02846"/>
<dbReference type="AlphaFoldDB" id="C4GMB3"/>
<dbReference type="HOGENOM" id="CLU_2355985_0_0_4"/>
<evidence type="ECO:0000313" key="2">
    <source>
        <dbReference type="Proteomes" id="UP000003009"/>
    </source>
</evidence>